<feature type="region of interest" description="Disordered" evidence="1">
    <location>
        <begin position="177"/>
        <end position="205"/>
    </location>
</feature>
<evidence type="ECO:0000256" key="1">
    <source>
        <dbReference type="SAM" id="MobiDB-lite"/>
    </source>
</evidence>
<dbReference type="PANTHER" id="PTHR28218:SF1">
    <property type="entry name" value="VPS4-ASSOCIATED PROTEIN 1"/>
    <property type="match status" value="1"/>
</dbReference>
<keyword evidence="3" id="KW-1185">Reference proteome</keyword>
<dbReference type="Proteomes" id="UP000190831">
    <property type="component" value="Chromosome D"/>
</dbReference>
<feature type="region of interest" description="Disordered" evidence="1">
    <location>
        <begin position="95"/>
        <end position="134"/>
    </location>
</feature>
<feature type="compositionally biased region" description="Polar residues" evidence="1">
    <location>
        <begin position="120"/>
        <end position="134"/>
    </location>
</feature>
<sequence>MKNEYIKRKVSSRDAKPCIICSIPTTCVLYGDKGIDWFYCCELHIQDNPQFATPIYPPGYEEAVQKLKVLKQKLDEQQTSSSGNWDTWVNKLLSKKPKNADPKNADPKNEDKEPAKEEIQSASDTLKQSTPTLEQEYQETLDSVVRFKQNLRKFSLNDIMFASRVESRKRQQALRLKKQKEQEAFTNTDPDELMSKFAFPSVPKA</sequence>
<dbReference type="InterPro" id="IPR013640">
    <property type="entry name" value="Vfa1"/>
</dbReference>
<dbReference type="OMA" id="SGPDWFY"/>
<reference evidence="2 3" key="1">
    <citation type="submission" date="2016-03" db="EMBL/GenBank/DDBJ databases">
        <authorList>
            <person name="Devillers H."/>
        </authorList>
    </citation>
    <scope>NUCLEOTIDE SEQUENCE [LARGE SCALE GENOMIC DNA]</scope>
    <source>
        <strain evidence="2">CBS 6772</strain>
    </source>
</reference>
<dbReference type="PANTHER" id="PTHR28218">
    <property type="entry name" value="VPS4-ASSOCIATED PROTEIN 1"/>
    <property type="match status" value="1"/>
</dbReference>
<feature type="compositionally biased region" description="Basic and acidic residues" evidence="1">
    <location>
        <begin position="98"/>
        <end position="119"/>
    </location>
</feature>
<dbReference type="Pfam" id="PF08432">
    <property type="entry name" value="Vfa1"/>
    <property type="match status" value="1"/>
</dbReference>
<dbReference type="EMBL" id="LT598492">
    <property type="protein sequence ID" value="SCW01061.1"/>
    <property type="molecule type" value="Genomic_DNA"/>
</dbReference>
<dbReference type="OrthoDB" id="2158714at2759"/>
<protein>
    <submittedName>
        <fullName evidence="2">LAFE_0D04214g1_1</fullName>
    </submittedName>
</protein>
<dbReference type="AlphaFoldDB" id="A0A1G4MB29"/>
<evidence type="ECO:0000313" key="2">
    <source>
        <dbReference type="EMBL" id="SCW01061.1"/>
    </source>
</evidence>
<gene>
    <name evidence="2" type="ORF">LAFE_0D04214G</name>
</gene>
<proteinExistence type="predicted"/>
<dbReference type="GO" id="GO:0007034">
    <property type="term" value="P:vacuolar transport"/>
    <property type="evidence" value="ECO:0007669"/>
    <property type="project" value="TreeGrafter"/>
</dbReference>
<organism evidence="2 3">
    <name type="scientific">Lachancea fermentati</name>
    <name type="common">Zygosaccharomyces fermentati</name>
    <dbReference type="NCBI Taxonomy" id="4955"/>
    <lineage>
        <taxon>Eukaryota</taxon>
        <taxon>Fungi</taxon>
        <taxon>Dikarya</taxon>
        <taxon>Ascomycota</taxon>
        <taxon>Saccharomycotina</taxon>
        <taxon>Saccharomycetes</taxon>
        <taxon>Saccharomycetales</taxon>
        <taxon>Saccharomycetaceae</taxon>
        <taxon>Lachancea</taxon>
    </lineage>
</organism>
<accession>A0A1G4MB29</accession>
<dbReference type="STRING" id="4955.A0A1G4MB29"/>
<dbReference type="GO" id="GO:0005768">
    <property type="term" value="C:endosome"/>
    <property type="evidence" value="ECO:0007669"/>
    <property type="project" value="TreeGrafter"/>
</dbReference>
<name>A0A1G4MB29_LACFM</name>
<evidence type="ECO:0000313" key="3">
    <source>
        <dbReference type="Proteomes" id="UP000190831"/>
    </source>
</evidence>